<sequence length="261" mass="26696">MYEDLKDKVAVITGAGSGIGRATAQLLSSEGCKLVLNDLSTGNAEATRMSLASPDGAVILSADIGDPDTAGQLTKLATDNFGALHIWVNNAALSLFGPLVDCSDKDWDAVFKVTLNGAFYGVRSAIAAMRQNEGPQRGAIVNIASGAALGGEEGLGSYGAAKAALVNLTHTVAVENARDGIRCNVILPGPIATPPMLAAAAQSPGGVEGWAAQTVPGRLGEPEEIANAICFLVSQQASYINGTMLRVDGGVSARTNSPRFD</sequence>
<dbReference type="OrthoDB" id="9804774at2"/>
<dbReference type="RefSeq" id="WP_101517579.1">
    <property type="nucleotide sequence ID" value="NZ_PKUS01000005.1"/>
</dbReference>
<keyword evidence="3" id="KW-1185">Reference proteome</keyword>
<protein>
    <recommendedName>
        <fullName evidence="4">3-oxoacyl-ACP reductase</fullName>
    </recommendedName>
</protein>
<dbReference type="InterPro" id="IPR036291">
    <property type="entry name" value="NAD(P)-bd_dom_sf"/>
</dbReference>
<dbReference type="PRINTS" id="PR00080">
    <property type="entry name" value="SDRFAMILY"/>
</dbReference>
<evidence type="ECO:0008006" key="4">
    <source>
        <dbReference type="Google" id="ProtNLM"/>
    </source>
</evidence>
<dbReference type="GO" id="GO:0030497">
    <property type="term" value="P:fatty acid elongation"/>
    <property type="evidence" value="ECO:0007669"/>
    <property type="project" value="TreeGrafter"/>
</dbReference>
<dbReference type="GO" id="GO:0016616">
    <property type="term" value="F:oxidoreductase activity, acting on the CH-OH group of donors, NAD or NADP as acceptor"/>
    <property type="evidence" value="ECO:0007669"/>
    <property type="project" value="TreeGrafter"/>
</dbReference>
<dbReference type="FunFam" id="3.40.50.720:FF:000084">
    <property type="entry name" value="Short-chain dehydrogenase reductase"/>
    <property type="match status" value="1"/>
</dbReference>
<dbReference type="Proteomes" id="UP000235005">
    <property type="component" value="Unassembled WGS sequence"/>
</dbReference>
<dbReference type="Pfam" id="PF13561">
    <property type="entry name" value="adh_short_C2"/>
    <property type="match status" value="1"/>
</dbReference>
<accession>A0A2N5X511</accession>
<comment type="similarity">
    <text evidence="1">Belongs to the short-chain dehydrogenases/reductases (SDR) family.</text>
</comment>
<dbReference type="PANTHER" id="PTHR42760">
    <property type="entry name" value="SHORT-CHAIN DEHYDROGENASES/REDUCTASES FAMILY MEMBER"/>
    <property type="match status" value="1"/>
</dbReference>
<evidence type="ECO:0000313" key="3">
    <source>
        <dbReference type="Proteomes" id="UP000235005"/>
    </source>
</evidence>
<dbReference type="Gene3D" id="3.40.50.720">
    <property type="entry name" value="NAD(P)-binding Rossmann-like Domain"/>
    <property type="match status" value="1"/>
</dbReference>
<dbReference type="CDD" id="cd05233">
    <property type="entry name" value="SDR_c"/>
    <property type="match status" value="1"/>
</dbReference>
<name>A0A2N5X511_9GAMM</name>
<dbReference type="InterPro" id="IPR020904">
    <property type="entry name" value="Sc_DH/Rdtase_CS"/>
</dbReference>
<organism evidence="2 3">
    <name type="scientific">Pseudohalioglobus lutimaris</name>
    <dbReference type="NCBI Taxonomy" id="1737061"/>
    <lineage>
        <taxon>Bacteria</taxon>
        <taxon>Pseudomonadati</taxon>
        <taxon>Pseudomonadota</taxon>
        <taxon>Gammaproteobacteria</taxon>
        <taxon>Cellvibrionales</taxon>
        <taxon>Halieaceae</taxon>
        <taxon>Pseudohalioglobus</taxon>
    </lineage>
</organism>
<dbReference type="PRINTS" id="PR00081">
    <property type="entry name" value="GDHRDH"/>
</dbReference>
<dbReference type="SUPFAM" id="SSF51735">
    <property type="entry name" value="NAD(P)-binding Rossmann-fold domains"/>
    <property type="match status" value="1"/>
</dbReference>
<dbReference type="AlphaFoldDB" id="A0A2N5X511"/>
<gene>
    <name evidence="2" type="ORF">C0039_06085</name>
</gene>
<comment type="caution">
    <text evidence="2">The sequence shown here is derived from an EMBL/GenBank/DDBJ whole genome shotgun (WGS) entry which is preliminary data.</text>
</comment>
<proteinExistence type="inferred from homology"/>
<dbReference type="PANTHER" id="PTHR42760:SF135">
    <property type="entry name" value="BLL7886 PROTEIN"/>
    <property type="match status" value="1"/>
</dbReference>
<reference evidence="2 3" key="1">
    <citation type="submission" date="2018-01" db="EMBL/GenBank/DDBJ databases">
        <title>The draft genome sequence of Halioglobus lutimaris HF004.</title>
        <authorList>
            <person name="Du Z.-J."/>
            <person name="Shi M.-J."/>
        </authorList>
    </citation>
    <scope>NUCLEOTIDE SEQUENCE [LARGE SCALE GENOMIC DNA]</scope>
    <source>
        <strain evidence="2 3">HF004</strain>
    </source>
</reference>
<dbReference type="InterPro" id="IPR002347">
    <property type="entry name" value="SDR_fam"/>
</dbReference>
<dbReference type="PROSITE" id="PS00061">
    <property type="entry name" value="ADH_SHORT"/>
    <property type="match status" value="1"/>
</dbReference>
<dbReference type="EMBL" id="PKUS01000005">
    <property type="protein sequence ID" value="PLW69578.1"/>
    <property type="molecule type" value="Genomic_DNA"/>
</dbReference>
<evidence type="ECO:0000313" key="2">
    <source>
        <dbReference type="EMBL" id="PLW69578.1"/>
    </source>
</evidence>
<evidence type="ECO:0000256" key="1">
    <source>
        <dbReference type="ARBA" id="ARBA00006484"/>
    </source>
</evidence>